<dbReference type="GO" id="GO:0008270">
    <property type="term" value="F:zinc ion binding"/>
    <property type="evidence" value="ECO:0007669"/>
    <property type="project" value="UniProtKB-KW"/>
</dbReference>
<evidence type="ECO:0000256" key="1">
    <source>
        <dbReference type="ARBA" id="ARBA00022723"/>
    </source>
</evidence>
<dbReference type="InterPro" id="IPR018289">
    <property type="entry name" value="MULE_transposase_dom"/>
</dbReference>
<protein>
    <recommendedName>
        <fullName evidence="6">SWIM-type domain-containing protein</fullName>
    </recommendedName>
</protein>
<gene>
    <name evidence="7" type="ORF">LLUT_LOCUS18902</name>
</gene>
<keyword evidence="2 4" id="KW-0863">Zinc-finger</keyword>
<dbReference type="InterPro" id="IPR007527">
    <property type="entry name" value="Znf_SWIM"/>
</dbReference>
<organism evidence="7 8">
    <name type="scientific">Lupinus luteus</name>
    <name type="common">European yellow lupine</name>
    <dbReference type="NCBI Taxonomy" id="3873"/>
    <lineage>
        <taxon>Eukaryota</taxon>
        <taxon>Viridiplantae</taxon>
        <taxon>Streptophyta</taxon>
        <taxon>Embryophyta</taxon>
        <taxon>Tracheophyta</taxon>
        <taxon>Spermatophyta</taxon>
        <taxon>Magnoliopsida</taxon>
        <taxon>eudicotyledons</taxon>
        <taxon>Gunneridae</taxon>
        <taxon>Pentapetalae</taxon>
        <taxon>rosids</taxon>
        <taxon>fabids</taxon>
        <taxon>Fabales</taxon>
        <taxon>Fabaceae</taxon>
        <taxon>Papilionoideae</taxon>
        <taxon>50 kb inversion clade</taxon>
        <taxon>genistoids sensu lato</taxon>
        <taxon>core genistoids</taxon>
        <taxon>Genisteae</taxon>
        <taxon>Lupinus</taxon>
    </lineage>
</organism>
<evidence type="ECO:0000259" key="6">
    <source>
        <dbReference type="PROSITE" id="PS50966"/>
    </source>
</evidence>
<evidence type="ECO:0000256" key="4">
    <source>
        <dbReference type="PROSITE-ProRule" id="PRU00325"/>
    </source>
</evidence>
<dbReference type="PANTHER" id="PTHR47718">
    <property type="entry name" value="OS01G0519700 PROTEIN"/>
    <property type="match status" value="1"/>
</dbReference>
<evidence type="ECO:0000256" key="2">
    <source>
        <dbReference type="ARBA" id="ARBA00022771"/>
    </source>
</evidence>
<evidence type="ECO:0000256" key="5">
    <source>
        <dbReference type="SAM" id="MobiDB-lite"/>
    </source>
</evidence>
<evidence type="ECO:0000256" key="3">
    <source>
        <dbReference type="ARBA" id="ARBA00022833"/>
    </source>
</evidence>
<feature type="domain" description="SWIM-type" evidence="6">
    <location>
        <begin position="291"/>
        <end position="329"/>
    </location>
</feature>
<dbReference type="InterPro" id="IPR006564">
    <property type="entry name" value="Znf_PMZ"/>
</dbReference>
<evidence type="ECO:0000313" key="7">
    <source>
        <dbReference type="EMBL" id="CAL0317842.1"/>
    </source>
</evidence>
<accession>A0AAV1X952</accession>
<dbReference type="EMBL" id="CAXHTB010000013">
    <property type="protein sequence ID" value="CAL0317842.1"/>
    <property type="molecule type" value="Genomic_DNA"/>
</dbReference>
<feature type="compositionally biased region" description="Basic residues" evidence="5">
    <location>
        <begin position="459"/>
        <end position="469"/>
    </location>
</feature>
<comment type="caution">
    <text evidence="7">The sequence shown here is derived from an EMBL/GenBank/DDBJ whole genome shotgun (WGS) entry which is preliminary data.</text>
</comment>
<feature type="region of interest" description="Disordered" evidence="5">
    <location>
        <begin position="533"/>
        <end position="560"/>
    </location>
</feature>
<keyword evidence="8" id="KW-1185">Reference proteome</keyword>
<dbReference type="SMART" id="SM00575">
    <property type="entry name" value="ZnF_PMZ"/>
    <property type="match status" value="1"/>
</dbReference>
<name>A0AAV1X952_LUPLU</name>
<sequence>MRNISTTKGDVIKSLVNAGMSVTNAWSYIGEEVGGFDKAGSTVKDMQNFVYTQKMKFIEAGDAQSLVNQLQKRQSEDPMFYYTVQFDQESRLTNVFWRDGKSKLDYDCFGDVMSMGNQQPKTIFTDQDAAMAKAIKEVMPNTSHRLCLWHIAKNAPSHLGALNSDHKFQCLLQKCMSGCDSEEEFESTWNEMMSKHNGHKWLEDMYKIRHKWSTAYSKKIFSAGIKSSQRSESTNSVLSEIAGKTTSLTQFFNTFEKMEYLDGTGGSTSVEIKVCDNLSYHEVIFNQMPRKKHIVTFDSSTCMVNCSCHKFEFMGILCSHALRIYNIKGILKIPDHYFLKRWSKNVRSTIYEHMNGGMEKDDDVSLLYRNAIMKSFYNLVLESQEHKETQQIMWNLLDVGVERVQECLAKLNVNSYAITNDINSIQNENNGHVPVLNPALAKTKGMPTTRRKGHFEKRKRSTTTVKKNKERSEFCDTSNMQSSTMSLYRPIMSQMAPPIMPQVVPPIMPQMASPLIPFCSPQILQPAFGMQNIEPTPIRPHALGQKTSEDGSESALDPML</sequence>
<proteinExistence type="predicted"/>
<keyword evidence="1" id="KW-0479">Metal-binding</keyword>
<evidence type="ECO:0000313" key="8">
    <source>
        <dbReference type="Proteomes" id="UP001497480"/>
    </source>
</evidence>
<reference evidence="7 8" key="1">
    <citation type="submission" date="2024-03" db="EMBL/GenBank/DDBJ databases">
        <authorList>
            <person name="Martinez-Hernandez J."/>
        </authorList>
    </citation>
    <scope>NUCLEOTIDE SEQUENCE [LARGE SCALE GENOMIC DNA]</scope>
</reference>
<dbReference type="Proteomes" id="UP001497480">
    <property type="component" value="Unassembled WGS sequence"/>
</dbReference>
<dbReference type="AlphaFoldDB" id="A0AAV1X952"/>
<dbReference type="PROSITE" id="PS50966">
    <property type="entry name" value="ZF_SWIM"/>
    <property type="match status" value="1"/>
</dbReference>
<feature type="region of interest" description="Disordered" evidence="5">
    <location>
        <begin position="459"/>
        <end position="478"/>
    </location>
</feature>
<dbReference type="Pfam" id="PF04434">
    <property type="entry name" value="SWIM"/>
    <property type="match status" value="1"/>
</dbReference>
<dbReference type="Pfam" id="PF10551">
    <property type="entry name" value="MULE"/>
    <property type="match status" value="1"/>
</dbReference>
<dbReference type="PANTHER" id="PTHR47718:SF17">
    <property type="entry name" value="PROTEIN FAR1-RELATED SEQUENCE 5-LIKE"/>
    <property type="match status" value="1"/>
</dbReference>
<keyword evidence="3" id="KW-0862">Zinc</keyword>